<evidence type="ECO:0000256" key="1">
    <source>
        <dbReference type="SAM" id="Phobius"/>
    </source>
</evidence>
<feature type="transmembrane region" description="Helical" evidence="1">
    <location>
        <begin position="57"/>
        <end position="76"/>
    </location>
</feature>
<reference evidence="3" key="1">
    <citation type="submission" date="2016-11" db="EMBL/GenBank/DDBJ databases">
        <authorList>
            <person name="Varghese N."/>
            <person name="Submissions S."/>
        </authorList>
    </citation>
    <scope>NUCLEOTIDE SEQUENCE [LARGE SCALE GENOMIC DNA]</scope>
    <source>
        <strain evidence="3">USBA-503</strain>
    </source>
</reference>
<keyword evidence="1" id="KW-0472">Membrane</keyword>
<evidence type="ECO:0000313" key="3">
    <source>
        <dbReference type="Proteomes" id="UP000184016"/>
    </source>
</evidence>
<gene>
    <name evidence="2" type="ORF">SAMN05443507_11559</name>
</gene>
<dbReference type="PANTHER" id="PTHR36111">
    <property type="entry name" value="INNER MEMBRANE PROTEIN-RELATED"/>
    <property type="match status" value="1"/>
</dbReference>
<dbReference type="AlphaFoldDB" id="A0A1M6T3X6"/>
<feature type="transmembrane region" description="Helical" evidence="1">
    <location>
        <begin position="97"/>
        <end position="121"/>
    </location>
</feature>
<dbReference type="InterPro" id="IPR007563">
    <property type="entry name" value="DUF554"/>
</dbReference>
<dbReference type="OrthoDB" id="9797976at2"/>
<dbReference type="PANTHER" id="PTHR36111:SF2">
    <property type="entry name" value="INNER MEMBRANE PROTEIN"/>
    <property type="match status" value="1"/>
</dbReference>
<evidence type="ECO:0000313" key="2">
    <source>
        <dbReference type="EMBL" id="SHK51498.1"/>
    </source>
</evidence>
<dbReference type="Proteomes" id="UP000184016">
    <property type="component" value="Unassembled WGS sequence"/>
</dbReference>
<keyword evidence="3" id="KW-1185">Reference proteome</keyword>
<proteinExistence type="predicted"/>
<evidence type="ECO:0008006" key="4">
    <source>
        <dbReference type="Google" id="ProtNLM"/>
    </source>
</evidence>
<dbReference type="EMBL" id="FRAF01000015">
    <property type="protein sequence ID" value="SHK51498.1"/>
    <property type="molecule type" value="Genomic_DNA"/>
</dbReference>
<accession>A0A1M6T3X6</accession>
<keyword evidence="1" id="KW-1133">Transmembrane helix</keyword>
<protein>
    <recommendedName>
        <fullName evidence="4">Membrane protein YdfK</fullName>
    </recommendedName>
</protein>
<feature type="transmembrane region" description="Helical" evidence="1">
    <location>
        <begin position="6"/>
        <end position="26"/>
    </location>
</feature>
<dbReference type="RefSeq" id="WP_072874395.1">
    <property type="nucleotide sequence ID" value="NZ_FRAF01000015.1"/>
</dbReference>
<dbReference type="Pfam" id="PF04474">
    <property type="entry name" value="DUF554"/>
    <property type="match status" value="1"/>
</dbReference>
<feature type="transmembrane region" description="Helical" evidence="1">
    <location>
        <begin position="33"/>
        <end position="51"/>
    </location>
</feature>
<feature type="transmembrane region" description="Helical" evidence="1">
    <location>
        <begin position="141"/>
        <end position="163"/>
    </location>
</feature>
<sequence>MFLIGTLVNSIAIILGSVLGVLLPRVPESMKTTIMQGLALCVALIGLGMALSDQKDILYLIISIVIGAIIGEWIDIENRLLRFGNWIEHKMHRLNQGPVSEAFVASTLLFCIGSMAIVGAIQNGISGDPQTLFAKSIIDGITSVIFASTLGFGVAFAAVSVFLYEGSIALLAHWVGKGMDNPAAISCMTATGGLLLIAIAINLYGLKKIAVGNLLPAIFIAVLLKIYYPSIIHVLHHHWI</sequence>
<keyword evidence="1" id="KW-0812">Transmembrane</keyword>
<organism evidence="2 3">
    <name type="scientific">Alicyclobacillus tolerans</name>
    <dbReference type="NCBI Taxonomy" id="90970"/>
    <lineage>
        <taxon>Bacteria</taxon>
        <taxon>Bacillati</taxon>
        <taxon>Bacillota</taxon>
        <taxon>Bacilli</taxon>
        <taxon>Bacillales</taxon>
        <taxon>Alicyclobacillaceae</taxon>
        <taxon>Alicyclobacillus</taxon>
    </lineage>
</organism>
<dbReference type="STRING" id="1830138.SAMN05443507_11559"/>
<name>A0A1M6T3X6_9BACL</name>
<feature type="transmembrane region" description="Helical" evidence="1">
    <location>
        <begin position="183"/>
        <end position="204"/>
    </location>
</feature>
<feature type="transmembrane region" description="Helical" evidence="1">
    <location>
        <begin position="210"/>
        <end position="228"/>
    </location>
</feature>